<keyword evidence="1" id="KW-0472">Membrane</keyword>
<accession>A0A843XTR9</accession>
<dbReference type="EMBL" id="NMUH01012477">
    <property type="protein sequence ID" value="MQM22245.1"/>
    <property type="molecule type" value="Genomic_DNA"/>
</dbReference>
<dbReference type="PANTHER" id="PTHR46610:SF20">
    <property type="entry name" value="OS05G0181300 PROTEIN"/>
    <property type="match status" value="1"/>
</dbReference>
<dbReference type="InterPro" id="IPR045501">
    <property type="entry name" value="DUF6490"/>
</dbReference>
<organism evidence="2 3">
    <name type="scientific">Colocasia esculenta</name>
    <name type="common">Wild taro</name>
    <name type="synonym">Arum esculentum</name>
    <dbReference type="NCBI Taxonomy" id="4460"/>
    <lineage>
        <taxon>Eukaryota</taxon>
        <taxon>Viridiplantae</taxon>
        <taxon>Streptophyta</taxon>
        <taxon>Embryophyta</taxon>
        <taxon>Tracheophyta</taxon>
        <taxon>Spermatophyta</taxon>
        <taxon>Magnoliopsida</taxon>
        <taxon>Liliopsida</taxon>
        <taxon>Araceae</taxon>
        <taxon>Aroideae</taxon>
        <taxon>Colocasieae</taxon>
        <taxon>Colocasia</taxon>
    </lineage>
</organism>
<evidence type="ECO:0000313" key="3">
    <source>
        <dbReference type="Proteomes" id="UP000652761"/>
    </source>
</evidence>
<dbReference type="OrthoDB" id="737602at2759"/>
<name>A0A843XTR9_COLES</name>
<feature type="transmembrane region" description="Helical" evidence="1">
    <location>
        <begin position="34"/>
        <end position="55"/>
    </location>
</feature>
<evidence type="ECO:0000313" key="2">
    <source>
        <dbReference type="EMBL" id="MQM22245.1"/>
    </source>
</evidence>
<keyword evidence="1" id="KW-1133">Transmembrane helix</keyword>
<proteinExistence type="predicted"/>
<dbReference type="Pfam" id="PF20100">
    <property type="entry name" value="DUF6490"/>
    <property type="match status" value="1"/>
</dbReference>
<comment type="caution">
    <text evidence="2">The sequence shown here is derived from an EMBL/GenBank/DDBJ whole genome shotgun (WGS) entry which is preliminary data.</text>
</comment>
<keyword evidence="1" id="KW-0812">Transmembrane</keyword>
<gene>
    <name evidence="2" type="ORF">Taro_055295</name>
</gene>
<evidence type="ECO:0000256" key="1">
    <source>
        <dbReference type="SAM" id="Phobius"/>
    </source>
</evidence>
<reference evidence="2" key="1">
    <citation type="submission" date="2017-07" db="EMBL/GenBank/DDBJ databases">
        <title>Taro Niue Genome Assembly and Annotation.</title>
        <authorList>
            <person name="Atibalentja N."/>
            <person name="Keating K."/>
            <person name="Fields C.J."/>
        </authorList>
    </citation>
    <scope>NUCLEOTIDE SEQUENCE</scope>
    <source>
        <strain evidence="2">Niue_2</strain>
        <tissue evidence="2">Leaf</tissue>
    </source>
</reference>
<protein>
    <submittedName>
        <fullName evidence="2">Uncharacterized protein</fullName>
    </submittedName>
</protein>
<dbReference type="AlphaFoldDB" id="A0A843XTR9"/>
<keyword evidence="3" id="KW-1185">Reference proteome</keyword>
<dbReference type="PANTHER" id="PTHR46610">
    <property type="entry name" value="OS05G0181300 PROTEIN"/>
    <property type="match status" value="1"/>
</dbReference>
<sequence>MQIRSLLLSYATSLGLLTAGSAVALRRARGQPGTAAFVVSSYLNLLLLFGSLRMLEAAGPGDARKRTQLKISISCLAATLNISFCHQVAKLMPPAISVVLWCIAVSVTACGFGLFFISDSRRRHPPVARVPHHDVN</sequence>
<feature type="transmembrane region" description="Helical" evidence="1">
    <location>
        <begin position="95"/>
        <end position="117"/>
    </location>
</feature>
<dbReference type="Proteomes" id="UP000652761">
    <property type="component" value="Unassembled WGS sequence"/>
</dbReference>